<dbReference type="SMART" id="SM00287">
    <property type="entry name" value="SH3b"/>
    <property type="match status" value="1"/>
</dbReference>
<keyword evidence="2" id="KW-0732">Signal</keyword>
<evidence type="ECO:0000259" key="3">
    <source>
        <dbReference type="PROSITE" id="PS51781"/>
    </source>
</evidence>
<keyword evidence="5" id="KW-1185">Reference proteome</keyword>
<reference evidence="4" key="1">
    <citation type="submission" date="2021-04" db="EMBL/GenBank/DDBJ databases">
        <title>Pseudaminobacter soli sp. nov., isolated from paddy soil contaminated by heavy metals.</title>
        <authorList>
            <person name="Zhang K."/>
        </authorList>
    </citation>
    <scope>NUCLEOTIDE SEQUENCE</scope>
    <source>
        <strain evidence="4">19-2017</strain>
    </source>
</reference>
<feature type="signal peptide" evidence="2">
    <location>
        <begin position="1"/>
        <end position="23"/>
    </location>
</feature>
<comment type="caution">
    <text evidence="4">The sequence shown here is derived from an EMBL/GenBank/DDBJ whole genome shotgun (WGS) entry which is preliminary data.</text>
</comment>
<evidence type="ECO:0000256" key="2">
    <source>
        <dbReference type="SAM" id="SignalP"/>
    </source>
</evidence>
<proteinExistence type="predicted"/>
<name>A0A942E316_9HYPH</name>
<dbReference type="Gene3D" id="2.30.30.40">
    <property type="entry name" value="SH3 Domains"/>
    <property type="match status" value="1"/>
</dbReference>
<evidence type="ECO:0000313" key="5">
    <source>
        <dbReference type="Proteomes" id="UP000680348"/>
    </source>
</evidence>
<organism evidence="4 5">
    <name type="scientific">Pseudaminobacter soli</name>
    <name type="common">ex Zhang et al. 2022</name>
    <dbReference type="NCBI Taxonomy" id="2831468"/>
    <lineage>
        <taxon>Bacteria</taxon>
        <taxon>Pseudomonadati</taxon>
        <taxon>Pseudomonadota</taxon>
        <taxon>Alphaproteobacteria</taxon>
        <taxon>Hyphomicrobiales</taxon>
        <taxon>Phyllobacteriaceae</taxon>
        <taxon>Pseudaminobacter</taxon>
    </lineage>
</organism>
<dbReference type="Pfam" id="PF08239">
    <property type="entry name" value="SH3_3"/>
    <property type="match status" value="1"/>
</dbReference>
<evidence type="ECO:0000313" key="4">
    <source>
        <dbReference type="EMBL" id="MBS3652213.1"/>
    </source>
</evidence>
<dbReference type="AlphaFoldDB" id="A0A942E316"/>
<feature type="domain" description="SH3b" evidence="3">
    <location>
        <begin position="21"/>
        <end position="86"/>
    </location>
</feature>
<dbReference type="Proteomes" id="UP000680348">
    <property type="component" value="Unassembled WGS sequence"/>
</dbReference>
<sequence>MIRRTLGAVAFLSALAIPGIAMAATAIATTNVNLRAGPSTAYPAVNVVGGGDSVHVFGCLSTRSWCDVGYAGQRGWMSSNYMAFLQGGRRYTGDPAIVALRAPVVTFTVGDYWDRHYRSRSFYRDRARWDRRDWREERRDWREDRRDWREHRQEERRDWRGDRRDWREGRREERRDWREGRREDRKEWREERREERKDWREDRKEARKDRREDRKEARKDRHHDRKGENRRDGRREEWRDGRDPRRIYLEQ</sequence>
<protein>
    <submittedName>
        <fullName evidence="4">SH3 domain-containing protein</fullName>
    </submittedName>
</protein>
<accession>A0A942E316</accession>
<feature type="region of interest" description="Disordered" evidence="1">
    <location>
        <begin position="190"/>
        <end position="251"/>
    </location>
</feature>
<dbReference type="PROSITE" id="PS51781">
    <property type="entry name" value="SH3B"/>
    <property type="match status" value="1"/>
</dbReference>
<dbReference type="EMBL" id="JAGWCR010000021">
    <property type="protein sequence ID" value="MBS3652213.1"/>
    <property type="molecule type" value="Genomic_DNA"/>
</dbReference>
<dbReference type="InterPro" id="IPR003646">
    <property type="entry name" value="SH3-like_bac-type"/>
</dbReference>
<gene>
    <name evidence="4" type="ORF">KEU06_26820</name>
</gene>
<evidence type="ECO:0000256" key="1">
    <source>
        <dbReference type="SAM" id="MobiDB-lite"/>
    </source>
</evidence>
<feature type="chain" id="PRO_5037092114" evidence="2">
    <location>
        <begin position="24"/>
        <end position="251"/>
    </location>
</feature>
<dbReference type="RefSeq" id="WP_188257767.1">
    <property type="nucleotide sequence ID" value="NZ_JABVCF010000021.1"/>
</dbReference>